<dbReference type="RefSeq" id="WP_106584126.1">
    <property type="nucleotide sequence ID" value="NZ_PYGA01000012.1"/>
</dbReference>
<dbReference type="Pfam" id="PF07811">
    <property type="entry name" value="TadE"/>
    <property type="match status" value="1"/>
</dbReference>
<accession>A0A2P8DG24</accession>
<organism evidence="3 4">
    <name type="scientific">Murinocardiopsis flavida</name>
    <dbReference type="NCBI Taxonomy" id="645275"/>
    <lineage>
        <taxon>Bacteria</taxon>
        <taxon>Bacillati</taxon>
        <taxon>Actinomycetota</taxon>
        <taxon>Actinomycetes</taxon>
        <taxon>Streptosporangiales</taxon>
        <taxon>Nocardiopsidaceae</taxon>
        <taxon>Murinocardiopsis</taxon>
    </lineage>
</organism>
<name>A0A2P8DG24_9ACTN</name>
<gene>
    <name evidence="3" type="ORF">CLV63_11245</name>
</gene>
<dbReference type="InterPro" id="IPR012495">
    <property type="entry name" value="TadE-like_dom"/>
</dbReference>
<evidence type="ECO:0000256" key="1">
    <source>
        <dbReference type="SAM" id="Phobius"/>
    </source>
</evidence>
<evidence type="ECO:0000259" key="2">
    <source>
        <dbReference type="Pfam" id="PF07811"/>
    </source>
</evidence>
<keyword evidence="1" id="KW-0472">Membrane</keyword>
<protein>
    <submittedName>
        <fullName evidence="3">TadE-like protein</fullName>
    </submittedName>
</protein>
<evidence type="ECO:0000313" key="4">
    <source>
        <dbReference type="Proteomes" id="UP000240542"/>
    </source>
</evidence>
<dbReference type="OrthoDB" id="3430040at2"/>
<keyword evidence="1" id="KW-1133">Transmembrane helix</keyword>
<sequence length="135" mass="13489">MRGERGAAAVELLLIAPVVIAAALLMVLAGRQVSAQMAVDASAHAAARTASLHTDPAAARTAAERSAAATLGPIGRVCASHSLTLELDGLRPGGTVTARLDCRTDLGGLGPLSDPAGRTITGRAAVGLDTYRGTP</sequence>
<comment type="caution">
    <text evidence="3">The sequence shown here is derived from an EMBL/GenBank/DDBJ whole genome shotgun (WGS) entry which is preliminary data.</text>
</comment>
<proteinExistence type="predicted"/>
<dbReference type="EMBL" id="PYGA01000012">
    <property type="protein sequence ID" value="PSK96163.1"/>
    <property type="molecule type" value="Genomic_DNA"/>
</dbReference>
<feature type="transmembrane region" description="Helical" evidence="1">
    <location>
        <begin position="6"/>
        <end position="28"/>
    </location>
</feature>
<dbReference type="Proteomes" id="UP000240542">
    <property type="component" value="Unassembled WGS sequence"/>
</dbReference>
<keyword evidence="1" id="KW-0812">Transmembrane</keyword>
<evidence type="ECO:0000313" key="3">
    <source>
        <dbReference type="EMBL" id="PSK96163.1"/>
    </source>
</evidence>
<feature type="domain" description="TadE-like" evidence="2">
    <location>
        <begin position="6"/>
        <end position="48"/>
    </location>
</feature>
<dbReference type="AlphaFoldDB" id="A0A2P8DG24"/>
<reference evidence="3 4" key="1">
    <citation type="submission" date="2018-03" db="EMBL/GenBank/DDBJ databases">
        <title>Genomic Encyclopedia of Archaeal and Bacterial Type Strains, Phase II (KMG-II): from individual species to whole genera.</title>
        <authorList>
            <person name="Goeker M."/>
        </authorList>
    </citation>
    <scope>NUCLEOTIDE SEQUENCE [LARGE SCALE GENOMIC DNA]</scope>
    <source>
        <strain evidence="3 4">DSM 45312</strain>
    </source>
</reference>
<keyword evidence="4" id="KW-1185">Reference proteome</keyword>